<dbReference type="GO" id="GO:0006281">
    <property type="term" value="P:DNA repair"/>
    <property type="evidence" value="ECO:0007669"/>
    <property type="project" value="UniProtKB-ARBA"/>
</dbReference>
<dbReference type="AlphaFoldDB" id="A0A284RHQ7"/>
<evidence type="ECO:0008006" key="7">
    <source>
        <dbReference type="Google" id="ProtNLM"/>
    </source>
</evidence>
<evidence type="ECO:0000256" key="2">
    <source>
        <dbReference type="ARBA" id="ARBA00022801"/>
    </source>
</evidence>
<dbReference type="InterPro" id="IPR029060">
    <property type="entry name" value="PIN-like_dom_sf"/>
</dbReference>
<dbReference type="GO" id="GO:0017108">
    <property type="term" value="F:5'-flap endonuclease activity"/>
    <property type="evidence" value="ECO:0007669"/>
    <property type="project" value="TreeGrafter"/>
</dbReference>
<dbReference type="InterPro" id="IPR036279">
    <property type="entry name" value="5-3_exonuclease_C_sf"/>
</dbReference>
<protein>
    <recommendedName>
        <fullName evidence="7">XPG-I domain-containing protein</fullName>
    </recommendedName>
</protein>
<dbReference type="InterPro" id="IPR006084">
    <property type="entry name" value="XPG/Rad2"/>
</dbReference>
<evidence type="ECO:0000313" key="6">
    <source>
        <dbReference type="Proteomes" id="UP000219338"/>
    </source>
</evidence>
<dbReference type="SMART" id="SM00485">
    <property type="entry name" value="XPGN"/>
    <property type="match status" value="1"/>
</dbReference>
<evidence type="ECO:0000313" key="5">
    <source>
        <dbReference type="EMBL" id="SJL08294.1"/>
    </source>
</evidence>
<evidence type="ECO:0000256" key="1">
    <source>
        <dbReference type="ARBA" id="ARBA00022722"/>
    </source>
</evidence>
<dbReference type="CDD" id="cd09870">
    <property type="entry name" value="PIN_YEN1"/>
    <property type="match status" value="1"/>
</dbReference>
<dbReference type="Proteomes" id="UP000219338">
    <property type="component" value="Unassembled WGS sequence"/>
</dbReference>
<evidence type="ECO:0000259" key="4">
    <source>
        <dbReference type="SMART" id="SM00485"/>
    </source>
</evidence>
<dbReference type="EMBL" id="FUEG01000009">
    <property type="protein sequence ID" value="SJL08294.1"/>
    <property type="molecule type" value="Genomic_DNA"/>
</dbReference>
<feature type="domain" description="XPG N-terminal" evidence="4">
    <location>
        <begin position="297"/>
        <end position="398"/>
    </location>
</feature>
<name>A0A284RHQ7_ARMOS</name>
<dbReference type="Gene3D" id="3.40.50.1010">
    <property type="entry name" value="5'-nuclease"/>
    <property type="match status" value="2"/>
</dbReference>
<keyword evidence="1" id="KW-0540">Nuclease</keyword>
<dbReference type="PANTHER" id="PTHR11081:SF75">
    <property type="entry name" value="ENDONUCLEASE, PUTATIVE (AFU_ORTHOLOGUE AFUA_3G13260)-RELATED"/>
    <property type="match status" value="1"/>
</dbReference>
<keyword evidence="6" id="KW-1185">Reference proteome</keyword>
<dbReference type="Gene3D" id="1.10.150.20">
    <property type="entry name" value="5' to 3' exonuclease, C-terminal subdomain"/>
    <property type="match status" value="1"/>
</dbReference>
<keyword evidence="2" id="KW-0378">Hydrolase</keyword>
<gene>
    <name evidence="5" type="ORF">ARMOST_11657</name>
</gene>
<dbReference type="PRINTS" id="PR00853">
    <property type="entry name" value="XPGRADSUPER"/>
</dbReference>
<dbReference type="STRING" id="47428.A0A284RHQ7"/>
<sequence>MFSSWGLSECRTNSTLAEPSSLSTSTEPPYMLPFTQFAVSDMSIYEPGVVVHLFVEDECDKLSKRKFTETVSLTVLNTTACQSHEFHVNPRNVLDRLKGILCRRHGVWITRTTVQCALPDPRQDGFYRYFINVPFNNLLIAETTINAVIISSNNLRIMVETSNDHYMSLVNPSMLNFMPHNSDSINDISMKPLLLAQEHSDVDTTWLKEQIWPDIKGYWEFAVCVVEQYADTCCPSGHKLSKDLALLEELKDDPDVTEWLTLDKETLGGSKGLQRRLRIRHENVQISGPTMLLTIIMGVLGLWEVLKPSMSISSLTMLALPSLSSPSRGFRLGIDVSIWLFHAGYLKAGENPELHLIFFRCCSLLKYPILPIFIFDGRKRPRWKRGEKVNRSPAKLVTAVKAVIEAFGFEWRTAPGEAEAELAYLNEAGIIDGILTDDVDTFVFGACTVIRILSSTHPQDKKLKHHVHIYSQIPQSRADLVLIALCSGGDYHPGLQGCGVKTALALAKCGFADSLYTAATSLSSNSLPTFLDQWRGEVISELASDSHGCIDINVLLSYVQPVTSLSEGRPDFYADLAWTEKEPSILDIAQICEFYFEWGFKETILK</sequence>
<dbReference type="InterPro" id="IPR006086">
    <property type="entry name" value="XPG-I_dom"/>
</dbReference>
<dbReference type="SUPFAM" id="SSF88723">
    <property type="entry name" value="PIN domain-like"/>
    <property type="match status" value="1"/>
</dbReference>
<dbReference type="PANTHER" id="PTHR11081">
    <property type="entry name" value="FLAP ENDONUCLEASE FAMILY MEMBER"/>
    <property type="match status" value="1"/>
</dbReference>
<proteinExistence type="predicted"/>
<accession>A0A284RHQ7</accession>
<dbReference type="Pfam" id="PF00752">
    <property type="entry name" value="XPG_N"/>
    <property type="match status" value="1"/>
</dbReference>
<reference evidence="6" key="1">
    <citation type="journal article" date="2017" name="Nat. Ecol. Evol.">
        <title>Genome expansion and lineage-specific genetic innovations in the forest pathogenic fungi Armillaria.</title>
        <authorList>
            <person name="Sipos G."/>
            <person name="Prasanna A.N."/>
            <person name="Walter M.C."/>
            <person name="O'Connor E."/>
            <person name="Balint B."/>
            <person name="Krizsan K."/>
            <person name="Kiss B."/>
            <person name="Hess J."/>
            <person name="Varga T."/>
            <person name="Slot J."/>
            <person name="Riley R."/>
            <person name="Boka B."/>
            <person name="Rigling D."/>
            <person name="Barry K."/>
            <person name="Lee J."/>
            <person name="Mihaltcheva S."/>
            <person name="LaButti K."/>
            <person name="Lipzen A."/>
            <person name="Waldron R."/>
            <person name="Moloney N.M."/>
            <person name="Sperisen C."/>
            <person name="Kredics L."/>
            <person name="Vagvoelgyi C."/>
            <person name="Patrignani A."/>
            <person name="Fitzpatrick D."/>
            <person name="Nagy I."/>
            <person name="Doyle S."/>
            <person name="Anderson J.B."/>
            <person name="Grigoriev I.V."/>
            <person name="Gueldener U."/>
            <person name="Muensterkoetter M."/>
            <person name="Nagy L.G."/>
        </authorList>
    </citation>
    <scope>NUCLEOTIDE SEQUENCE [LARGE SCALE GENOMIC DNA]</scope>
    <source>
        <strain evidence="6">C18/9</strain>
    </source>
</reference>
<evidence type="ECO:0000259" key="3">
    <source>
        <dbReference type="SMART" id="SM00484"/>
    </source>
</evidence>
<dbReference type="SMART" id="SM00484">
    <property type="entry name" value="XPGI"/>
    <property type="match status" value="1"/>
</dbReference>
<organism evidence="5 6">
    <name type="scientific">Armillaria ostoyae</name>
    <name type="common">Armillaria root rot fungus</name>
    <dbReference type="NCBI Taxonomy" id="47428"/>
    <lineage>
        <taxon>Eukaryota</taxon>
        <taxon>Fungi</taxon>
        <taxon>Dikarya</taxon>
        <taxon>Basidiomycota</taxon>
        <taxon>Agaricomycotina</taxon>
        <taxon>Agaricomycetes</taxon>
        <taxon>Agaricomycetidae</taxon>
        <taxon>Agaricales</taxon>
        <taxon>Marasmiineae</taxon>
        <taxon>Physalacriaceae</taxon>
        <taxon>Armillaria</taxon>
    </lineage>
</organism>
<dbReference type="SUPFAM" id="SSF47807">
    <property type="entry name" value="5' to 3' exonuclease, C-terminal subdomain"/>
    <property type="match status" value="1"/>
</dbReference>
<dbReference type="InterPro" id="IPR006085">
    <property type="entry name" value="XPG_DNA_repair_N"/>
</dbReference>
<dbReference type="OrthoDB" id="2959108at2759"/>
<dbReference type="Pfam" id="PF00867">
    <property type="entry name" value="XPG_I"/>
    <property type="match status" value="1"/>
</dbReference>
<feature type="domain" description="XPG-I" evidence="3">
    <location>
        <begin position="405"/>
        <end position="479"/>
    </location>
</feature>